<protein>
    <submittedName>
        <fullName evidence="2">Uncharacterized protein</fullName>
    </submittedName>
</protein>
<evidence type="ECO:0000256" key="1">
    <source>
        <dbReference type="SAM" id="MobiDB-lite"/>
    </source>
</evidence>
<evidence type="ECO:0000313" key="3">
    <source>
        <dbReference type="Proteomes" id="UP001152622"/>
    </source>
</evidence>
<dbReference type="OrthoDB" id="5978043at2759"/>
<organism evidence="2 3">
    <name type="scientific">Synaphobranchus kaupii</name>
    <name type="common">Kaup's arrowtooth eel</name>
    <dbReference type="NCBI Taxonomy" id="118154"/>
    <lineage>
        <taxon>Eukaryota</taxon>
        <taxon>Metazoa</taxon>
        <taxon>Chordata</taxon>
        <taxon>Craniata</taxon>
        <taxon>Vertebrata</taxon>
        <taxon>Euteleostomi</taxon>
        <taxon>Actinopterygii</taxon>
        <taxon>Neopterygii</taxon>
        <taxon>Teleostei</taxon>
        <taxon>Anguilliformes</taxon>
        <taxon>Synaphobranchidae</taxon>
        <taxon>Synaphobranchus</taxon>
    </lineage>
</organism>
<dbReference type="EMBL" id="JAINUF010000010">
    <property type="protein sequence ID" value="KAJ8348977.1"/>
    <property type="molecule type" value="Genomic_DNA"/>
</dbReference>
<name>A0A9Q1IQU2_SYNKA</name>
<comment type="caution">
    <text evidence="2">The sequence shown here is derived from an EMBL/GenBank/DDBJ whole genome shotgun (WGS) entry which is preliminary data.</text>
</comment>
<dbReference type="Proteomes" id="UP001152622">
    <property type="component" value="Chromosome 10"/>
</dbReference>
<gene>
    <name evidence="2" type="ORF">SKAU_G00275660</name>
</gene>
<keyword evidence="3" id="KW-1185">Reference proteome</keyword>
<accession>A0A9Q1IQU2</accession>
<evidence type="ECO:0000313" key="2">
    <source>
        <dbReference type="EMBL" id="KAJ8348977.1"/>
    </source>
</evidence>
<reference evidence="2" key="1">
    <citation type="journal article" date="2023" name="Science">
        <title>Genome structures resolve the early diversification of teleost fishes.</title>
        <authorList>
            <person name="Parey E."/>
            <person name="Louis A."/>
            <person name="Montfort J."/>
            <person name="Bouchez O."/>
            <person name="Roques C."/>
            <person name="Iampietro C."/>
            <person name="Lluch J."/>
            <person name="Castinel A."/>
            <person name="Donnadieu C."/>
            <person name="Desvignes T."/>
            <person name="Floi Bucao C."/>
            <person name="Jouanno E."/>
            <person name="Wen M."/>
            <person name="Mejri S."/>
            <person name="Dirks R."/>
            <person name="Jansen H."/>
            <person name="Henkel C."/>
            <person name="Chen W.J."/>
            <person name="Zahm M."/>
            <person name="Cabau C."/>
            <person name="Klopp C."/>
            <person name="Thompson A.W."/>
            <person name="Robinson-Rechavi M."/>
            <person name="Braasch I."/>
            <person name="Lecointre G."/>
            <person name="Bobe J."/>
            <person name="Postlethwait J.H."/>
            <person name="Berthelot C."/>
            <person name="Roest Crollius H."/>
            <person name="Guiguen Y."/>
        </authorList>
    </citation>
    <scope>NUCLEOTIDE SEQUENCE</scope>
    <source>
        <strain evidence="2">WJC10195</strain>
    </source>
</reference>
<dbReference type="AlphaFoldDB" id="A0A9Q1IQU2"/>
<sequence length="145" mass="16091">MLRDRIVCGVLDEALQRRLLAEPNHTFNEAEEKALAAETAFSNARLLHPERAGPSAVGEIHQTAHSQTAKKEGKQSKQAKGITVEGVHQVFLQSLESILTEYAEVFQEFGACRNPPVSIDIDLTVTPKFFKARPYHSPADPSWIN</sequence>
<feature type="region of interest" description="Disordered" evidence="1">
    <location>
        <begin position="52"/>
        <end position="80"/>
    </location>
</feature>
<proteinExistence type="predicted"/>